<feature type="compositionally biased region" description="Low complexity" evidence="2">
    <location>
        <begin position="265"/>
        <end position="289"/>
    </location>
</feature>
<feature type="compositionally biased region" description="Polar residues" evidence="2">
    <location>
        <begin position="428"/>
        <end position="453"/>
    </location>
</feature>
<keyword evidence="1" id="KW-0175">Coiled coil</keyword>
<feature type="compositionally biased region" description="Basic and acidic residues" evidence="2">
    <location>
        <begin position="570"/>
        <end position="585"/>
    </location>
</feature>
<feature type="compositionally biased region" description="Low complexity" evidence="2">
    <location>
        <begin position="1183"/>
        <end position="1196"/>
    </location>
</feature>
<dbReference type="PANTHER" id="PTHR45615:SF80">
    <property type="entry name" value="GRIP DOMAIN-CONTAINING PROTEIN"/>
    <property type="match status" value="1"/>
</dbReference>
<feature type="region of interest" description="Disordered" evidence="2">
    <location>
        <begin position="1159"/>
        <end position="1244"/>
    </location>
</feature>
<name>A0A1D1VKI3_RAMVA</name>
<feature type="region of interest" description="Disordered" evidence="2">
    <location>
        <begin position="499"/>
        <end position="585"/>
    </location>
</feature>
<feature type="compositionally biased region" description="Basic residues" evidence="2">
    <location>
        <begin position="499"/>
        <end position="525"/>
    </location>
</feature>
<feature type="region of interest" description="Disordered" evidence="2">
    <location>
        <begin position="305"/>
        <end position="415"/>
    </location>
</feature>
<feature type="coiled-coil region" evidence="1">
    <location>
        <begin position="926"/>
        <end position="1091"/>
    </location>
</feature>
<evidence type="ECO:0008006" key="5">
    <source>
        <dbReference type="Google" id="ProtNLM"/>
    </source>
</evidence>
<organism evidence="3 4">
    <name type="scientific">Ramazzottius varieornatus</name>
    <name type="common">Water bear</name>
    <name type="synonym">Tardigrade</name>
    <dbReference type="NCBI Taxonomy" id="947166"/>
    <lineage>
        <taxon>Eukaryota</taxon>
        <taxon>Metazoa</taxon>
        <taxon>Ecdysozoa</taxon>
        <taxon>Tardigrada</taxon>
        <taxon>Eutardigrada</taxon>
        <taxon>Parachela</taxon>
        <taxon>Hypsibioidea</taxon>
        <taxon>Ramazzottiidae</taxon>
        <taxon>Ramazzottius</taxon>
    </lineage>
</organism>
<feature type="compositionally biased region" description="Basic and acidic residues" evidence="2">
    <location>
        <begin position="1227"/>
        <end position="1244"/>
    </location>
</feature>
<evidence type="ECO:0000256" key="2">
    <source>
        <dbReference type="SAM" id="MobiDB-lite"/>
    </source>
</evidence>
<dbReference type="Proteomes" id="UP000186922">
    <property type="component" value="Unassembled WGS sequence"/>
</dbReference>
<dbReference type="AlphaFoldDB" id="A0A1D1VKI3"/>
<accession>A0A1D1VKI3</accession>
<dbReference type="OrthoDB" id="10667929at2759"/>
<keyword evidence="4" id="KW-1185">Reference proteome</keyword>
<feature type="compositionally biased region" description="Polar residues" evidence="2">
    <location>
        <begin position="630"/>
        <end position="639"/>
    </location>
</feature>
<feature type="compositionally biased region" description="Basic residues" evidence="2">
    <location>
        <begin position="1208"/>
        <end position="1217"/>
    </location>
</feature>
<feature type="compositionally biased region" description="Basic and acidic residues" evidence="2">
    <location>
        <begin position="359"/>
        <end position="372"/>
    </location>
</feature>
<sequence>MLRARLLRGFRMLRRFRYAVLVFLYNIFLADDVSAVTWYCKDPACRSPVAEGTAGYDYNPSKLVVNHGYIPVNVGDNILAFKQSNRPSILEVEVKGQRGYIPRTLFDASKSYMGEGENFVTMEGPIVLPEDEIVAMESVPSQNAEPHASNPETLTAPPAQDDKITSTPGIPLGGESGPPKTAVPPVDTLVIPVQEAVTAPSRSDSLPTTIMPGGIVDKKVDNVVADSSKTQGTTVGDSGQNAVTDTTGVTETAAGVPSKDPPGSPASVPSVPASPETVPSTSTTGSGVVNDDALAKSLTTDSAVAKLSEPPAAPPPASSLREAETGPVDENVVDVGDTKSTESPVPPKSIEGEPSQLSEARDTSLENKKDHSPAQGDTLPFAVPSHPDLGQLAGELTGSKVSAPPTPEKTEATPQLNSLPVTKITTLSSQAVNNPSTEIKPTASSGQESTTLSPVGKEVPLPIPEPIVTHQDPTGEKLGLSGLQKINPLPVINTTGFVRHRHHNHNPGHGHSHHDHSHGGHSHRHSHDDHRHDHSGHDHSQDGSGTSPPSLVQAAKEPRVAPTSTPFPETDTKVEAENPATKEPEMELTMHLSSKGSKTDEVAVLNSTGTGQLDPSTATQAPKIPMVENFDSSRISTNSEEQKAIDESERYNRPRPDQMNSRDQRRINAGEVHDHHDDHGHDHSHHDHDHSHDEGLEGSCSAKGGESCEQLTHVTDHVPSPELLAHNASASSGFAHVVMDTLLHGWLYAVTEFETLSGGLRLGGMLVFAALALISMMSAAADRGVRKTMEKGFEEYDYKKETEMLALREQVKVLLKENEEHTKAGGKNSPVAPPPYMPPTVPLPMFGGPTHGNQIVGLPPTTVSPPVGPCTKCAELQHMLQTMRGQLDSNEKVLRDQRETYASILTKNNEVTTELTLVANDRDVTKRSLEDTAQRLVDAERKLNQKAAEAVRNMNGGHAHVDSEAVQEVVRLKQRISQLENECEVLRRNNSQSNGLSREDKTRMERLQREVNEAAAKVGQLQAERDEASSNVRLLRQLLTEKEEEIRKMRATEAAGGVSASRELQEKTDELRNARKQVSRLQDELESVKRDRETQIQIRCQTFRAAADKSQRDALMARQEAWAVKQQLEEVCKRHGENVPPITNGITPPGMMATSPMMFSGVGFPPGPPPPSLEAFKQQVLAQQQPRSSGHSSPRSPDLEHDRARDRRKERKTVKKSRTLDFPPNGKDGEDHDDSEGKRDRTYR</sequence>
<evidence type="ECO:0000313" key="4">
    <source>
        <dbReference type="Proteomes" id="UP000186922"/>
    </source>
</evidence>
<evidence type="ECO:0000313" key="3">
    <source>
        <dbReference type="EMBL" id="GAU98998.1"/>
    </source>
</evidence>
<dbReference type="EMBL" id="BDGG01000005">
    <property type="protein sequence ID" value="GAU98998.1"/>
    <property type="molecule type" value="Genomic_DNA"/>
</dbReference>
<feature type="region of interest" description="Disordered" evidence="2">
    <location>
        <begin position="139"/>
        <end position="185"/>
    </location>
</feature>
<proteinExistence type="predicted"/>
<feature type="compositionally biased region" description="Basic and acidic residues" evidence="2">
    <location>
        <begin position="526"/>
        <end position="541"/>
    </location>
</feature>
<feature type="region of interest" description="Disordered" evidence="2">
    <location>
        <begin position="628"/>
        <end position="707"/>
    </location>
</feature>
<dbReference type="PANTHER" id="PTHR45615">
    <property type="entry name" value="MYOSIN HEAVY CHAIN, NON-MUSCLE"/>
    <property type="match status" value="1"/>
</dbReference>
<evidence type="ECO:0000256" key="1">
    <source>
        <dbReference type="SAM" id="Coils"/>
    </source>
</evidence>
<comment type="caution">
    <text evidence="3">The sequence shown here is derived from an EMBL/GenBank/DDBJ whole genome shotgun (WGS) entry which is preliminary data.</text>
</comment>
<feature type="region of interest" description="Disordered" evidence="2">
    <location>
        <begin position="252"/>
        <end position="291"/>
    </location>
</feature>
<reference evidence="3 4" key="1">
    <citation type="journal article" date="2016" name="Nat. Commun.">
        <title>Extremotolerant tardigrade genome and improved radiotolerance of human cultured cells by tardigrade-unique protein.</title>
        <authorList>
            <person name="Hashimoto T."/>
            <person name="Horikawa D.D."/>
            <person name="Saito Y."/>
            <person name="Kuwahara H."/>
            <person name="Kozuka-Hata H."/>
            <person name="Shin-I T."/>
            <person name="Minakuchi Y."/>
            <person name="Ohishi K."/>
            <person name="Motoyama A."/>
            <person name="Aizu T."/>
            <person name="Enomoto A."/>
            <person name="Kondo K."/>
            <person name="Tanaka S."/>
            <person name="Hara Y."/>
            <person name="Koshikawa S."/>
            <person name="Sagara H."/>
            <person name="Miura T."/>
            <person name="Yokobori S."/>
            <person name="Miyagawa K."/>
            <person name="Suzuki Y."/>
            <person name="Kubo T."/>
            <person name="Oyama M."/>
            <person name="Kohara Y."/>
            <person name="Fujiyama A."/>
            <person name="Arakawa K."/>
            <person name="Katayama T."/>
            <person name="Toyoda A."/>
            <person name="Kunieda T."/>
        </authorList>
    </citation>
    <scope>NUCLEOTIDE SEQUENCE [LARGE SCALE GENOMIC DNA]</scope>
    <source>
        <strain evidence="3 4">YOKOZUNA-1</strain>
    </source>
</reference>
<protein>
    <recommendedName>
        <fullName evidence="5">SH3 domain-containing protein</fullName>
    </recommendedName>
</protein>
<feature type="region of interest" description="Disordered" evidence="2">
    <location>
        <begin position="428"/>
        <end position="461"/>
    </location>
</feature>
<feature type="compositionally biased region" description="Basic and acidic residues" evidence="2">
    <location>
        <begin position="640"/>
        <end position="695"/>
    </location>
</feature>
<feature type="compositionally biased region" description="Basic and acidic residues" evidence="2">
    <location>
        <begin position="1197"/>
        <end position="1207"/>
    </location>
</feature>
<gene>
    <name evidence="3" type="primary">RvY_10060-1</name>
    <name evidence="3" type="synonym">RvY_10060.1</name>
    <name evidence="3" type="ORF">RvY_10060</name>
</gene>